<dbReference type="Proteomes" id="UP000249061">
    <property type="component" value="Unassembled WGS sequence"/>
</dbReference>
<organism evidence="2 3">
    <name type="scientific">Archangium gephyra</name>
    <dbReference type="NCBI Taxonomy" id="48"/>
    <lineage>
        <taxon>Bacteria</taxon>
        <taxon>Pseudomonadati</taxon>
        <taxon>Myxococcota</taxon>
        <taxon>Myxococcia</taxon>
        <taxon>Myxococcales</taxon>
        <taxon>Cystobacterineae</taxon>
        <taxon>Archangiaceae</taxon>
        <taxon>Archangium</taxon>
    </lineage>
</organism>
<feature type="compositionally biased region" description="Pro residues" evidence="1">
    <location>
        <begin position="216"/>
        <end position="229"/>
    </location>
</feature>
<evidence type="ECO:0000256" key="1">
    <source>
        <dbReference type="SAM" id="MobiDB-lite"/>
    </source>
</evidence>
<evidence type="ECO:0000313" key="3">
    <source>
        <dbReference type="Proteomes" id="UP000249061"/>
    </source>
</evidence>
<comment type="caution">
    <text evidence="2">The sequence shown here is derived from an EMBL/GenBank/DDBJ whole genome shotgun (WGS) entry which is preliminary data.</text>
</comment>
<dbReference type="AlphaFoldDB" id="A0A2W5U671"/>
<feature type="region of interest" description="Disordered" evidence="1">
    <location>
        <begin position="195"/>
        <end position="229"/>
    </location>
</feature>
<accession>A0A2W5U671</accession>
<protein>
    <submittedName>
        <fullName evidence="2">Uncharacterized protein</fullName>
    </submittedName>
</protein>
<evidence type="ECO:0000313" key="2">
    <source>
        <dbReference type="EMBL" id="PZR04358.1"/>
    </source>
</evidence>
<proteinExistence type="predicted"/>
<dbReference type="EMBL" id="QFQP01000059">
    <property type="protein sequence ID" value="PZR04358.1"/>
    <property type="molecule type" value="Genomic_DNA"/>
</dbReference>
<sequence length="229" mass="24899">MNAVTSLSSQINANVQLIPTGRFEPLSVAGATVAELLQPLTDEQARKCFLKLTTVQPRLKAERLAAELAMEALTTAKAELRRVKTIAETKVDLAMRIGDFFEYTEISDFENQDDAWIFTVEGLVTAFRARGEQRVADRLAEILAELQVVTDEFNRATAEYARATTAFSIEYRTLSSAINFGRAVLAELGVPMPRAAPKKKAKPSPTPAVVAETVPAPAPTPMPAPTPLV</sequence>
<gene>
    <name evidence="2" type="ORF">DI536_34415</name>
</gene>
<name>A0A2W5U671_9BACT</name>
<reference evidence="2 3" key="1">
    <citation type="submission" date="2017-08" db="EMBL/GenBank/DDBJ databases">
        <title>Infants hospitalized years apart are colonized by the same room-sourced microbial strains.</title>
        <authorList>
            <person name="Brooks B."/>
            <person name="Olm M.R."/>
            <person name="Firek B.A."/>
            <person name="Baker R."/>
            <person name="Thomas B.C."/>
            <person name="Morowitz M.J."/>
            <person name="Banfield J.F."/>
        </authorList>
    </citation>
    <scope>NUCLEOTIDE SEQUENCE [LARGE SCALE GENOMIC DNA]</scope>
    <source>
        <strain evidence="2">S2_003_000_R2_14</strain>
    </source>
</reference>